<reference evidence="5" key="1">
    <citation type="journal article" date="2015" name="Nature">
        <title>Complex archaea that bridge the gap between prokaryotes and eukaryotes.</title>
        <authorList>
            <person name="Spang A."/>
            <person name="Saw J.H."/>
            <person name="Jorgensen S.L."/>
            <person name="Zaremba-Niedzwiedzka K."/>
            <person name="Martijn J."/>
            <person name="Lind A.E."/>
            <person name="van Eijk R."/>
            <person name="Schleper C."/>
            <person name="Guy L."/>
            <person name="Ettema T.J."/>
        </authorList>
    </citation>
    <scope>NUCLEOTIDE SEQUENCE</scope>
</reference>
<dbReference type="InterPro" id="IPR041069">
    <property type="entry name" value="FeoB_Cyto"/>
</dbReference>
<feature type="domain" description="Nucleoside transporter/FeoB GTPase Gate" evidence="3">
    <location>
        <begin position="156"/>
        <end position="252"/>
    </location>
</feature>
<feature type="non-terminal residue" evidence="5">
    <location>
        <position position="338"/>
    </location>
</feature>
<evidence type="ECO:0000256" key="1">
    <source>
        <dbReference type="SAM" id="Phobius"/>
    </source>
</evidence>
<dbReference type="InterPro" id="IPR050860">
    <property type="entry name" value="FeoB_GTPase"/>
</dbReference>
<dbReference type="Gene3D" id="1.10.287.1770">
    <property type="match status" value="1"/>
</dbReference>
<dbReference type="Pfam" id="PF07664">
    <property type="entry name" value="FeoB_C"/>
    <property type="match status" value="1"/>
</dbReference>
<keyword evidence="1" id="KW-1133">Transmembrane helix</keyword>
<sequence>WIAIKLLEDDDEAISGLAGSMDEQRLQGLLEAARRSRAHIQQVCGDAAEIILADRRYGFISGACQEAVQTTVEARHQLSDRIDAVVTHRYIGLPLFVLLTLAAFQMVFWLGAPLSDGMDAGKDLLAGQVSQLWPKGSDSALRSLIVDGIIGGVGAVLVFVPMIFMLFLAIAVLEDSGYMARAAFVMDRLMHRIGLHGKSFIPMLIGFGCTVPGVLATRTLESRRDRLTTMLVLPLFSCSARLPIYVLILGAFFPRRKVFSLFGIADVTNQALLLMTMYLIGIVLAVTVARLFRSTILRGEVSGFVMELPPYRLPTIRGALIHTWERTWMFLGKGGTVI</sequence>
<feature type="transmembrane region" description="Helical" evidence="1">
    <location>
        <begin position="193"/>
        <end position="215"/>
    </location>
</feature>
<proteinExistence type="predicted"/>
<gene>
    <name evidence="5" type="ORF">LCGC14_3135020</name>
</gene>
<dbReference type="PANTHER" id="PTHR43185">
    <property type="entry name" value="FERROUS IRON TRANSPORT PROTEIN B"/>
    <property type="match status" value="1"/>
</dbReference>
<evidence type="ECO:0000259" key="4">
    <source>
        <dbReference type="Pfam" id="PF17910"/>
    </source>
</evidence>
<feature type="domain" description="FeoB cytosolic helical" evidence="4">
    <location>
        <begin position="1"/>
        <end position="69"/>
    </location>
</feature>
<dbReference type="EMBL" id="LAZR01068540">
    <property type="protein sequence ID" value="KKK49443.1"/>
    <property type="molecule type" value="Genomic_DNA"/>
</dbReference>
<name>A0A0F8VYL1_9ZZZZ</name>
<evidence type="ECO:0000259" key="2">
    <source>
        <dbReference type="Pfam" id="PF07664"/>
    </source>
</evidence>
<dbReference type="AlphaFoldDB" id="A0A0F8VYL1"/>
<feature type="non-terminal residue" evidence="5">
    <location>
        <position position="1"/>
    </location>
</feature>
<organism evidence="5">
    <name type="scientific">marine sediment metagenome</name>
    <dbReference type="NCBI Taxonomy" id="412755"/>
    <lineage>
        <taxon>unclassified sequences</taxon>
        <taxon>metagenomes</taxon>
        <taxon>ecological metagenomes</taxon>
    </lineage>
</organism>
<dbReference type="PANTHER" id="PTHR43185:SF1">
    <property type="entry name" value="FE(2+) TRANSPORTER FEOB"/>
    <property type="match status" value="1"/>
</dbReference>
<comment type="caution">
    <text evidence="5">The sequence shown here is derived from an EMBL/GenBank/DDBJ whole genome shotgun (WGS) entry which is preliminary data.</text>
</comment>
<dbReference type="Pfam" id="PF07670">
    <property type="entry name" value="Gate"/>
    <property type="match status" value="1"/>
</dbReference>
<dbReference type="Pfam" id="PF17910">
    <property type="entry name" value="FeoB_Cyto"/>
    <property type="match status" value="1"/>
</dbReference>
<feature type="transmembrane region" description="Helical" evidence="1">
    <location>
        <begin position="227"/>
        <end position="252"/>
    </location>
</feature>
<feature type="transmembrane region" description="Helical" evidence="1">
    <location>
        <begin position="144"/>
        <end position="173"/>
    </location>
</feature>
<evidence type="ECO:0008006" key="6">
    <source>
        <dbReference type="Google" id="ProtNLM"/>
    </source>
</evidence>
<dbReference type="InterPro" id="IPR011642">
    <property type="entry name" value="Gate_dom"/>
</dbReference>
<feature type="transmembrane region" description="Helical" evidence="1">
    <location>
        <begin position="272"/>
        <end position="292"/>
    </location>
</feature>
<keyword evidence="1" id="KW-0812">Transmembrane</keyword>
<feature type="transmembrane region" description="Helical" evidence="1">
    <location>
        <begin position="90"/>
        <end position="112"/>
    </location>
</feature>
<protein>
    <recommendedName>
        <fullName evidence="6">Ferrous iron transport protein B</fullName>
    </recommendedName>
</protein>
<keyword evidence="1" id="KW-0472">Membrane</keyword>
<accession>A0A0F8VYL1</accession>
<dbReference type="GO" id="GO:0015093">
    <property type="term" value="F:ferrous iron transmembrane transporter activity"/>
    <property type="evidence" value="ECO:0007669"/>
    <property type="project" value="InterPro"/>
</dbReference>
<evidence type="ECO:0000259" key="3">
    <source>
        <dbReference type="Pfam" id="PF07670"/>
    </source>
</evidence>
<feature type="domain" description="Ferrous iron transport protein B C-terminal" evidence="2">
    <location>
        <begin position="274"/>
        <end position="326"/>
    </location>
</feature>
<dbReference type="InterPro" id="IPR011640">
    <property type="entry name" value="Fe2_transport_prot_B_C"/>
</dbReference>
<dbReference type="GO" id="GO:0005886">
    <property type="term" value="C:plasma membrane"/>
    <property type="evidence" value="ECO:0007669"/>
    <property type="project" value="TreeGrafter"/>
</dbReference>
<evidence type="ECO:0000313" key="5">
    <source>
        <dbReference type="EMBL" id="KKK49443.1"/>
    </source>
</evidence>